<dbReference type="Pfam" id="PF00361">
    <property type="entry name" value="Proton_antipo_M"/>
    <property type="match status" value="1"/>
</dbReference>
<keyword evidence="12 17" id="KW-0520">NAD</keyword>
<evidence type="ECO:0000256" key="1">
    <source>
        <dbReference type="ARBA" id="ARBA00004448"/>
    </source>
</evidence>
<feature type="transmembrane region" description="Helical" evidence="17">
    <location>
        <begin position="92"/>
        <end position="115"/>
    </location>
</feature>
<feature type="transmembrane region" description="Helical" evidence="17">
    <location>
        <begin position="275"/>
        <end position="300"/>
    </location>
</feature>
<dbReference type="Pfam" id="PF06444">
    <property type="entry name" value="NADH_dehy_S2_C"/>
    <property type="match status" value="1"/>
</dbReference>
<geneLocation type="mitochondrion" evidence="20"/>
<evidence type="ECO:0000256" key="16">
    <source>
        <dbReference type="ARBA" id="ARBA00049551"/>
    </source>
</evidence>
<evidence type="ECO:0000256" key="3">
    <source>
        <dbReference type="ARBA" id="ARBA00012944"/>
    </source>
</evidence>
<feature type="transmembrane region" description="Helical" evidence="17">
    <location>
        <begin position="321"/>
        <end position="344"/>
    </location>
</feature>
<feature type="domain" description="NADH:quinone oxidoreductase/Mrp antiporter transmembrane" evidence="18">
    <location>
        <begin position="23"/>
        <end position="289"/>
    </location>
</feature>
<dbReference type="GO" id="GO:0005743">
    <property type="term" value="C:mitochondrial inner membrane"/>
    <property type="evidence" value="ECO:0007669"/>
    <property type="project" value="UniProtKB-SubCell"/>
</dbReference>
<keyword evidence="6 17" id="KW-0679">Respiratory chain</keyword>
<evidence type="ECO:0000313" key="20">
    <source>
        <dbReference type="EMBL" id="QWW34076.1"/>
    </source>
</evidence>
<dbReference type="InterPro" id="IPR050175">
    <property type="entry name" value="Complex_I_Subunit_2"/>
</dbReference>
<evidence type="ECO:0000259" key="19">
    <source>
        <dbReference type="Pfam" id="PF06444"/>
    </source>
</evidence>
<comment type="catalytic activity">
    <reaction evidence="16 17">
        <text>a ubiquinone + NADH + 5 H(+)(in) = a ubiquinol + NAD(+) + 4 H(+)(out)</text>
        <dbReference type="Rhea" id="RHEA:29091"/>
        <dbReference type="Rhea" id="RHEA-COMP:9565"/>
        <dbReference type="Rhea" id="RHEA-COMP:9566"/>
        <dbReference type="ChEBI" id="CHEBI:15378"/>
        <dbReference type="ChEBI" id="CHEBI:16389"/>
        <dbReference type="ChEBI" id="CHEBI:17976"/>
        <dbReference type="ChEBI" id="CHEBI:57540"/>
        <dbReference type="ChEBI" id="CHEBI:57945"/>
        <dbReference type="EC" id="7.1.1.2"/>
    </reaction>
</comment>
<dbReference type="GeneID" id="89907794"/>
<dbReference type="PRINTS" id="PR01436">
    <property type="entry name" value="NADHDHGNASE2"/>
</dbReference>
<feature type="transmembrane region" description="Helical" evidence="17">
    <location>
        <begin position="202"/>
        <end position="222"/>
    </location>
</feature>
<keyword evidence="5" id="KW-0813">Transport</keyword>
<dbReference type="RefSeq" id="YP_011097636.1">
    <property type="nucleotide sequence ID" value="NC_088425.1"/>
</dbReference>
<dbReference type="GO" id="GO:0008137">
    <property type="term" value="F:NADH dehydrogenase (ubiquinone) activity"/>
    <property type="evidence" value="ECO:0007669"/>
    <property type="project" value="UniProtKB-EC"/>
</dbReference>
<evidence type="ECO:0000256" key="13">
    <source>
        <dbReference type="ARBA" id="ARBA00023075"/>
    </source>
</evidence>
<evidence type="ECO:0000256" key="2">
    <source>
        <dbReference type="ARBA" id="ARBA00007012"/>
    </source>
</evidence>
<evidence type="ECO:0000256" key="4">
    <source>
        <dbReference type="ARBA" id="ARBA00021008"/>
    </source>
</evidence>
<keyword evidence="14 17" id="KW-0496">Mitochondrion</keyword>
<keyword evidence="13 17" id="KW-0830">Ubiquinone</keyword>
<name>A0A8F2WC33_9ANUR</name>
<keyword evidence="7 17" id="KW-0812">Transmembrane</keyword>
<dbReference type="InterPro" id="IPR010933">
    <property type="entry name" value="NADH_DH_su2_C"/>
</dbReference>
<gene>
    <name evidence="20" type="primary">ND2</name>
</gene>
<evidence type="ECO:0000256" key="17">
    <source>
        <dbReference type="RuleBase" id="RU003403"/>
    </source>
</evidence>
<evidence type="ECO:0000256" key="10">
    <source>
        <dbReference type="ARBA" id="ARBA00022982"/>
    </source>
</evidence>
<keyword evidence="10 17" id="KW-0249">Electron transport</keyword>
<dbReference type="EMBL" id="MW487804">
    <property type="protein sequence ID" value="QWW34076.1"/>
    <property type="molecule type" value="Genomic_DNA"/>
</dbReference>
<dbReference type="InterPro" id="IPR001750">
    <property type="entry name" value="ND/Mrp_TM"/>
</dbReference>
<evidence type="ECO:0000256" key="7">
    <source>
        <dbReference type="ARBA" id="ARBA00022692"/>
    </source>
</evidence>
<feature type="transmembrane region" description="Helical" evidence="17">
    <location>
        <begin position="178"/>
        <end position="196"/>
    </location>
</feature>
<keyword evidence="15 17" id="KW-0472">Membrane</keyword>
<comment type="similarity">
    <text evidence="2 17">Belongs to the complex I subunit 2 family.</text>
</comment>
<dbReference type="AlphaFoldDB" id="A0A8F2WC33"/>
<evidence type="ECO:0000256" key="5">
    <source>
        <dbReference type="ARBA" id="ARBA00022448"/>
    </source>
</evidence>
<evidence type="ECO:0000259" key="18">
    <source>
        <dbReference type="Pfam" id="PF00361"/>
    </source>
</evidence>
<dbReference type="PANTHER" id="PTHR46552:SF1">
    <property type="entry name" value="NADH-UBIQUINONE OXIDOREDUCTASE CHAIN 2"/>
    <property type="match status" value="1"/>
</dbReference>
<organism evidence="20">
    <name type="scientific">Leptobrachella alpina</name>
    <dbReference type="NCBI Taxonomy" id="1933071"/>
    <lineage>
        <taxon>Eukaryota</taxon>
        <taxon>Metazoa</taxon>
        <taxon>Chordata</taxon>
        <taxon>Craniata</taxon>
        <taxon>Vertebrata</taxon>
        <taxon>Euteleostomi</taxon>
        <taxon>Amphibia</taxon>
        <taxon>Batrachia</taxon>
        <taxon>Anura</taxon>
        <taxon>Pelobatoidea</taxon>
        <taxon>Megophryidae</taxon>
        <taxon>Leptobrachella</taxon>
    </lineage>
</organism>
<evidence type="ECO:0000256" key="12">
    <source>
        <dbReference type="ARBA" id="ARBA00023027"/>
    </source>
</evidence>
<evidence type="ECO:0000256" key="15">
    <source>
        <dbReference type="ARBA" id="ARBA00023136"/>
    </source>
</evidence>
<accession>A0A8F2WC33</accession>
<comment type="function">
    <text evidence="17">Core subunit of the mitochondrial membrane respiratory chain NADH dehydrogenase (Complex I) which catalyzes electron transfer from NADH through the respiratory chain, using ubiquinone as an electron acceptor. Essential for the catalytic activity and assembly of complex I.</text>
</comment>
<evidence type="ECO:0000256" key="8">
    <source>
        <dbReference type="ARBA" id="ARBA00022792"/>
    </source>
</evidence>
<dbReference type="InterPro" id="IPR003917">
    <property type="entry name" value="NADH_UbQ_OxRdtase_chain2"/>
</dbReference>
<evidence type="ECO:0000256" key="14">
    <source>
        <dbReference type="ARBA" id="ARBA00023128"/>
    </source>
</evidence>
<proteinExistence type="inferred from homology"/>
<feature type="domain" description="NADH dehydrogenase subunit 2 C-terminal" evidence="19">
    <location>
        <begin position="290"/>
        <end position="343"/>
    </location>
</feature>
<keyword evidence="11 17" id="KW-1133">Transmembrane helix</keyword>
<feature type="transmembrane region" description="Helical" evidence="17">
    <location>
        <begin position="152"/>
        <end position="171"/>
    </location>
</feature>
<protein>
    <recommendedName>
        <fullName evidence="4 17">NADH-ubiquinone oxidoreductase chain 2</fullName>
        <ecNumber evidence="3 17">7.1.1.2</ecNumber>
    </recommendedName>
</protein>
<evidence type="ECO:0000256" key="11">
    <source>
        <dbReference type="ARBA" id="ARBA00022989"/>
    </source>
</evidence>
<feature type="transmembrane region" description="Helical" evidence="17">
    <location>
        <begin position="59"/>
        <end position="80"/>
    </location>
</feature>
<feature type="transmembrane region" description="Helical" evidence="17">
    <location>
        <begin position="234"/>
        <end position="255"/>
    </location>
</feature>
<comment type="subcellular location">
    <subcellularLocation>
        <location evidence="1 17">Mitochondrion inner membrane</location>
        <topology evidence="1 17">Multi-pass membrane protein</topology>
    </subcellularLocation>
</comment>
<evidence type="ECO:0000256" key="6">
    <source>
        <dbReference type="ARBA" id="ARBA00022660"/>
    </source>
</evidence>
<dbReference type="CTD" id="4536"/>
<evidence type="ECO:0000256" key="9">
    <source>
        <dbReference type="ARBA" id="ARBA00022967"/>
    </source>
</evidence>
<reference evidence="20" key="1">
    <citation type="submission" date="2021-01" db="EMBL/GenBank/DDBJ databases">
        <title>Complete mitochondrial genome of the Leptobrachella alpina.</title>
        <authorList>
            <person name="Shu G."/>
            <person name="Yu M."/>
            <person name="He Z."/>
            <person name="Xie F."/>
            <person name="Liang X."/>
        </authorList>
    </citation>
    <scope>NUCLEOTIDE SEQUENCE</scope>
    <source>
        <tissue evidence="20">Liver</tissue>
    </source>
</reference>
<keyword evidence="9 17" id="KW-1278">Translocase</keyword>
<dbReference type="EC" id="7.1.1.2" evidence="3 17"/>
<dbReference type="PANTHER" id="PTHR46552">
    <property type="entry name" value="NADH-UBIQUINONE OXIDOREDUCTASE CHAIN 2"/>
    <property type="match status" value="1"/>
</dbReference>
<sequence length="346" mass="38262">MQPLAWSMFMSTIGLGTIITVSSHHWLLAWMGLEINTMALIPLLATSHHPRAIEAASKYFLTQAAAAALILFSSINNAWVTGEWDIMSTSHPLSITLITIALSIKLGLAPFHFWLPEVLQGTTLMTGLILTTWQKLAPICLLLMLSQKIFSPLILTLATLSIIIGGWGGINQTQIRKILAYSSIAHLGWMVTMSTISPLLALLNLFIYMISTTLMFVTFNILSSTNILTTSMSWTKSPITTLSISIGLLSLGGLPPLSGFFPKLLILQELTKHNLLILAFIISISTLLSLFFYVRLLYSLTLTIHPNLPNSTIWWRPKKTFNITIISTMVIMTSFLLPIVPTLINI</sequence>
<keyword evidence="8 17" id="KW-0999">Mitochondrion inner membrane</keyword>
<dbReference type="GO" id="GO:0006120">
    <property type="term" value="P:mitochondrial electron transport, NADH to ubiquinone"/>
    <property type="evidence" value="ECO:0007669"/>
    <property type="project" value="InterPro"/>
</dbReference>